<evidence type="ECO:0000256" key="7">
    <source>
        <dbReference type="ARBA" id="ARBA00023242"/>
    </source>
</evidence>
<evidence type="ECO:0000256" key="5">
    <source>
        <dbReference type="ARBA" id="ARBA00023159"/>
    </source>
</evidence>
<keyword evidence="6 9" id="KW-0804">Transcription</keyword>
<evidence type="ECO:0000256" key="3">
    <source>
        <dbReference type="ARBA" id="ARBA00020612"/>
    </source>
</evidence>
<evidence type="ECO:0000259" key="10">
    <source>
        <dbReference type="Pfam" id="PF10744"/>
    </source>
</evidence>
<dbReference type="GO" id="GO:0003712">
    <property type="term" value="F:transcription coregulator activity"/>
    <property type="evidence" value="ECO:0007669"/>
    <property type="project" value="InterPro"/>
</dbReference>
<protein>
    <recommendedName>
        <fullName evidence="3 9">Mediator of RNA polymerase II transcription subunit 1</fullName>
    </recommendedName>
    <alternativeName>
        <fullName evidence="8 9">Mediator complex subunit 1</fullName>
    </alternativeName>
</protein>
<proteinExistence type="inferred from homology"/>
<evidence type="ECO:0000256" key="4">
    <source>
        <dbReference type="ARBA" id="ARBA00023015"/>
    </source>
</evidence>
<evidence type="ECO:0000256" key="6">
    <source>
        <dbReference type="ARBA" id="ARBA00023163"/>
    </source>
</evidence>
<dbReference type="STRING" id="51511.ENSCSAVP00000018961"/>
<dbReference type="InterPro" id="IPR051999">
    <property type="entry name" value="Mediator_complex_subunit_1"/>
</dbReference>
<dbReference type="OMA" id="RTRMYMA"/>
<dbReference type="AlphaFoldDB" id="H2ZMZ5"/>
<keyword evidence="12" id="KW-1185">Reference proteome</keyword>
<evidence type="ECO:0000256" key="8">
    <source>
        <dbReference type="ARBA" id="ARBA00031254"/>
    </source>
</evidence>
<keyword evidence="5 9" id="KW-0010">Activator</keyword>
<dbReference type="Proteomes" id="UP000007875">
    <property type="component" value="Unassembled WGS sequence"/>
</dbReference>
<evidence type="ECO:0000256" key="2">
    <source>
        <dbReference type="ARBA" id="ARBA00006210"/>
    </source>
</evidence>
<evidence type="ECO:0000313" key="11">
    <source>
        <dbReference type="Ensembl" id="ENSCSAVP00000018961.1"/>
    </source>
</evidence>
<comment type="function">
    <text evidence="9">Component of the Mediator complex, a coactivator involved in the regulated transcription of nearly all RNA polymerase II-dependent genes. Mediator functions as a bridge to convey information from gene-specific regulatory proteins to the basal RNA polymerase II transcription machinery. Mediator is recruited to promoters by direct interactions with regulatory proteins and serves as a scaffold for the assembly of a functional preinitiation complex with RNA polymerase II and the general transcription factors.</text>
</comment>
<dbReference type="PANTHER" id="PTHR12881:SF10">
    <property type="entry name" value="MEDIATOR OF RNA POLYMERASE II TRANSCRIPTION SUBUNIT 1"/>
    <property type="match status" value="1"/>
</dbReference>
<dbReference type="GeneTree" id="ENSGT00660000095569"/>
<dbReference type="PANTHER" id="PTHR12881">
    <property type="entry name" value="MEDIATOR OF RNA POLYMERASE II TRANSCRIPTION SUBUNIT 1"/>
    <property type="match status" value="1"/>
</dbReference>
<reference evidence="11" key="2">
    <citation type="submission" date="2025-08" db="UniProtKB">
        <authorList>
            <consortium name="Ensembl"/>
        </authorList>
    </citation>
    <scope>IDENTIFICATION</scope>
</reference>
<dbReference type="HOGENOM" id="CLU_075213_0_0_1"/>
<reference evidence="12" key="1">
    <citation type="submission" date="2003-08" db="EMBL/GenBank/DDBJ databases">
        <authorList>
            <person name="Birren B."/>
            <person name="Nusbaum C."/>
            <person name="Abebe A."/>
            <person name="Abouelleil A."/>
            <person name="Adekoya E."/>
            <person name="Ait-zahra M."/>
            <person name="Allen N."/>
            <person name="Allen T."/>
            <person name="An P."/>
            <person name="Anderson M."/>
            <person name="Anderson S."/>
            <person name="Arachchi H."/>
            <person name="Armbruster J."/>
            <person name="Bachantsang P."/>
            <person name="Baldwin J."/>
            <person name="Barry A."/>
            <person name="Bayul T."/>
            <person name="Blitshsteyn B."/>
            <person name="Bloom T."/>
            <person name="Blye J."/>
            <person name="Boguslavskiy L."/>
            <person name="Borowsky M."/>
            <person name="Boukhgalter B."/>
            <person name="Brunache A."/>
            <person name="Butler J."/>
            <person name="Calixte N."/>
            <person name="Calvo S."/>
            <person name="Camarata J."/>
            <person name="Campo K."/>
            <person name="Chang J."/>
            <person name="Cheshatsang Y."/>
            <person name="Citroen M."/>
            <person name="Collymore A."/>
            <person name="Considine T."/>
            <person name="Cook A."/>
            <person name="Cooke P."/>
            <person name="Corum B."/>
            <person name="Cuomo C."/>
            <person name="David R."/>
            <person name="Dawoe T."/>
            <person name="Degray S."/>
            <person name="Dodge S."/>
            <person name="Dooley K."/>
            <person name="Dorje P."/>
            <person name="Dorjee K."/>
            <person name="Dorris L."/>
            <person name="Duffey N."/>
            <person name="Dupes A."/>
            <person name="Elkins T."/>
            <person name="Engels R."/>
            <person name="Erickson J."/>
            <person name="Farina A."/>
            <person name="Faro S."/>
            <person name="Ferreira P."/>
            <person name="Fischer H."/>
            <person name="Fitzgerald M."/>
            <person name="Foley K."/>
            <person name="Gage D."/>
            <person name="Galagan J."/>
            <person name="Gearin G."/>
            <person name="Gnerre S."/>
            <person name="Gnirke A."/>
            <person name="Goyette A."/>
            <person name="Graham J."/>
            <person name="Grandbois E."/>
            <person name="Gyaltsen K."/>
            <person name="Hafez N."/>
            <person name="Hagopian D."/>
            <person name="Hagos B."/>
            <person name="Hall J."/>
            <person name="Hatcher B."/>
            <person name="Heller A."/>
            <person name="Higgins H."/>
            <person name="Honan T."/>
            <person name="Horn A."/>
            <person name="Houde N."/>
            <person name="Hughes L."/>
            <person name="Hulme W."/>
            <person name="Husby E."/>
            <person name="Iliev I."/>
            <person name="Jaffe D."/>
            <person name="Jones C."/>
            <person name="Kamal M."/>
            <person name="Kamat A."/>
            <person name="Kamvysselis M."/>
            <person name="Karlsson E."/>
            <person name="Kells C."/>
            <person name="Kieu A."/>
            <person name="Kisner P."/>
            <person name="Kodira C."/>
            <person name="Kulbokas E."/>
            <person name="Labutti K."/>
            <person name="Lama D."/>
            <person name="Landers T."/>
            <person name="Leger J."/>
            <person name="Levine S."/>
            <person name="Lewis D."/>
            <person name="Lewis T."/>
            <person name="Lindblad-toh K."/>
            <person name="Liu X."/>
            <person name="Lokyitsang T."/>
            <person name="Lokyitsang Y."/>
            <person name="Lucien O."/>
            <person name="Lui A."/>
            <person name="Ma L.J."/>
            <person name="Mabbitt R."/>
            <person name="Macdonald J."/>
            <person name="Maclean C."/>
            <person name="Major J."/>
            <person name="Manning J."/>
            <person name="Marabella R."/>
            <person name="Maru K."/>
            <person name="Matthews C."/>
            <person name="Mauceli E."/>
            <person name="Mccarthy M."/>
            <person name="Mcdonough S."/>
            <person name="Mcghee T."/>
            <person name="Meldrim J."/>
            <person name="Meneus L."/>
            <person name="Mesirov J."/>
            <person name="Mihalev A."/>
            <person name="Mihova T."/>
            <person name="Mikkelsen T."/>
            <person name="Mlenga V."/>
            <person name="Moru K."/>
            <person name="Mozes J."/>
            <person name="Mulrain L."/>
            <person name="Munson G."/>
            <person name="Naylor J."/>
            <person name="Newes C."/>
            <person name="Nguyen C."/>
            <person name="Nguyen N."/>
            <person name="Nguyen T."/>
            <person name="Nicol R."/>
            <person name="Nielsen C."/>
            <person name="Nizzari M."/>
            <person name="Norbu C."/>
            <person name="Norbu N."/>
            <person name="O'donnell P."/>
            <person name="Okoawo O."/>
            <person name="O'leary S."/>
            <person name="Omotosho B."/>
            <person name="O'neill K."/>
            <person name="Osman S."/>
            <person name="Parker S."/>
            <person name="Perrin D."/>
            <person name="Phunkhang P."/>
            <person name="Piqani B."/>
            <person name="Purcell S."/>
            <person name="Rachupka T."/>
            <person name="Ramasamy U."/>
            <person name="Rameau R."/>
            <person name="Ray V."/>
            <person name="Raymond C."/>
            <person name="Retta R."/>
            <person name="Richardson S."/>
            <person name="Rise C."/>
            <person name="Rodriguez J."/>
            <person name="Rogers J."/>
            <person name="Rogov P."/>
            <person name="Rutman M."/>
            <person name="Schupbach R."/>
            <person name="Seaman C."/>
            <person name="Settipalli S."/>
            <person name="Sharpe T."/>
            <person name="Sheridan J."/>
            <person name="Sherpa N."/>
            <person name="Shi J."/>
            <person name="Smirnov S."/>
            <person name="Smith C."/>
            <person name="Sougnez C."/>
            <person name="Spencer B."/>
            <person name="Stalker J."/>
            <person name="Stange-thomann N."/>
            <person name="Stavropoulos S."/>
            <person name="Stetson K."/>
            <person name="Stone C."/>
            <person name="Stone S."/>
            <person name="Stubbs M."/>
            <person name="Talamas J."/>
            <person name="Tchuinga P."/>
            <person name="Tenzing P."/>
            <person name="Tesfaye S."/>
            <person name="Theodore J."/>
            <person name="Thoulutsang Y."/>
            <person name="Topham K."/>
            <person name="Towey S."/>
            <person name="Tsamla T."/>
            <person name="Tsomo N."/>
            <person name="Vallee D."/>
            <person name="Vassiliev H."/>
            <person name="Venkataraman V."/>
            <person name="Vinson J."/>
            <person name="Vo A."/>
            <person name="Wade C."/>
            <person name="Wang S."/>
            <person name="Wangchuk T."/>
            <person name="Wangdi T."/>
            <person name="Whittaker C."/>
            <person name="Wilkinson J."/>
            <person name="Wu Y."/>
            <person name="Wyman D."/>
            <person name="Yadav S."/>
            <person name="Yang S."/>
            <person name="Yang X."/>
            <person name="Yeager S."/>
            <person name="Yee E."/>
            <person name="Young G."/>
            <person name="Zainoun J."/>
            <person name="Zembeck L."/>
            <person name="Zimmer A."/>
            <person name="Zody M."/>
            <person name="Lander E."/>
        </authorList>
    </citation>
    <scope>NUCLEOTIDE SEQUENCE [LARGE SCALE GENOMIC DNA]</scope>
</reference>
<name>H2ZMZ5_CIOSA</name>
<evidence type="ECO:0000256" key="9">
    <source>
        <dbReference type="RuleBase" id="RU364059"/>
    </source>
</evidence>
<comment type="similarity">
    <text evidence="2 9">Belongs to the Mediator complex subunit 1 family.</text>
</comment>
<dbReference type="Pfam" id="PF10744">
    <property type="entry name" value="Med1"/>
    <property type="match status" value="1"/>
</dbReference>
<dbReference type="eggNOG" id="ENOG502QPZ7">
    <property type="taxonomic scope" value="Eukaryota"/>
</dbReference>
<dbReference type="Ensembl" id="ENSCSAVT00000019168.1">
    <property type="protein sequence ID" value="ENSCSAVP00000018961.1"/>
    <property type="gene ID" value="ENSCSAVG00000011136.1"/>
</dbReference>
<dbReference type="InterPro" id="IPR019680">
    <property type="entry name" value="Mediator_Med1"/>
</dbReference>
<keyword evidence="4 9" id="KW-0805">Transcription regulation</keyword>
<keyword evidence="7 9" id="KW-0539">Nucleus</keyword>
<feature type="domain" description="Mediator complex subunit Med1" evidence="10">
    <location>
        <begin position="70"/>
        <end position="321"/>
    </location>
</feature>
<dbReference type="InParanoid" id="H2ZMZ5"/>
<dbReference type="GO" id="GO:0016592">
    <property type="term" value="C:mediator complex"/>
    <property type="evidence" value="ECO:0007669"/>
    <property type="project" value="InterPro"/>
</dbReference>
<sequence length="321" mass="36279">MGLDWKVRAATLDNVEENDIENCMEIIRKTTETKSFDEIVKLLHVVSSEQKARKMLRTCMDKVLMNMAGSSNLRDVIDRLRSVARINGLRFNVVLDQETSGPGTTCQILADMFTMEITLDGESQFCGPSVLDVKILYSDHVKKCPKIVEVIRDGNFLELSKQLKGLTEIYPSSMDRTTRTRMYMALQSLDMDLLKMSQVYRESHKDCELLEIVLSGYVGLLTPRDAGTSSQLKYFLSPYDLMDMKTKQIKSTQNIPEKIGMVAEIGIEVNDGQCRLPITPLIANNHPTDETSKPRFSEINQHNSVLLPACYTLKLHPPVPV</sequence>
<evidence type="ECO:0000256" key="1">
    <source>
        <dbReference type="ARBA" id="ARBA00004123"/>
    </source>
</evidence>
<organism evidence="11 12">
    <name type="scientific">Ciona savignyi</name>
    <name type="common">Pacific transparent sea squirt</name>
    <dbReference type="NCBI Taxonomy" id="51511"/>
    <lineage>
        <taxon>Eukaryota</taxon>
        <taxon>Metazoa</taxon>
        <taxon>Chordata</taxon>
        <taxon>Tunicata</taxon>
        <taxon>Ascidiacea</taxon>
        <taxon>Phlebobranchia</taxon>
        <taxon>Cionidae</taxon>
        <taxon>Ciona</taxon>
    </lineage>
</organism>
<dbReference type="GO" id="GO:0045944">
    <property type="term" value="P:positive regulation of transcription by RNA polymerase II"/>
    <property type="evidence" value="ECO:0007669"/>
    <property type="project" value="UniProtKB-ARBA"/>
</dbReference>
<accession>H2ZMZ5</accession>
<comment type="subcellular location">
    <subcellularLocation>
        <location evidence="1 9">Nucleus</location>
    </subcellularLocation>
</comment>
<reference evidence="11" key="3">
    <citation type="submission" date="2025-09" db="UniProtKB">
        <authorList>
            <consortium name="Ensembl"/>
        </authorList>
    </citation>
    <scope>IDENTIFICATION</scope>
</reference>
<evidence type="ECO:0000313" key="12">
    <source>
        <dbReference type="Proteomes" id="UP000007875"/>
    </source>
</evidence>